<dbReference type="Gene3D" id="3.40.50.300">
    <property type="entry name" value="P-loop containing nucleotide triphosphate hydrolases"/>
    <property type="match status" value="1"/>
</dbReference>
<dbReference type="PANTHER" id="PTHR13696">
    <property type="entry name" value="P-LOOP CONTAINING NUCLEOSIDE TRIPHOSPHATE HYDROLASE"/>
    <property type="match status" value="1"/>
</dbReference>
<dbReference type="RefSeq" id="WP_066187403.1">
    <property type="nucleotide sequence ID" value="NZ_LCUJ01000009.1"/>
</dbReference>
<accession>A0A1C0B598</accession>
<dbReference type="EMBL" id="LCUJ01000009">
    <property type="protein sequence ID" value="OCL97678.1"/>
    <property type="molecule type" value="Genomic_DNA"/>
</dbReference>
<dbReference type="PIRSF" id="PIRSF009320">
    <property type="entry name" value="Nuc_binding_HP_1000"/>
    <property type="match status" value="1"/>
</dbReference>
<dbReference type="PATRIC" id="fig|544718.51.peg.1799"/>
<dbReference type="AlphaFoldDB" id="A0A1C0B598"/>
<dbReference type="Proteomes" id="UP000093281">
    <property type="component" value="Unassembled WGS sequence"/>
</dbReference>
<dbReference type="OrthoDB" id="13869at2"/>
<proteinExistence type="predicted"/>
<name>A0A1C0B598_9BACT</name>
<dbReference type="CDD" id="cd02042">
    <property type="entry name" value="ParAB_family"/>
    <property type="match status" value="1"/>
</dbReference>
<organism evidence="2 3">
    <name type="scientific">Aliarcobacter thereius</name>
    <dbReference type="NCBI Taxonomy" id="544718"/>
    <lineage>
        <taxon>Bacteria</taxon>
        <taxon>Pseudomonadati</taxon>
        <taxon>Campylobacterota</taxon>
        <taxon>Epsilonproteobacteria</taxon>
        <taxon>Campylobacterales</taxon>
        <taxon>Arcobacteraceae</taxon>
        <taxon>Aliarcobacter</taxon>
    </lineage>
</organism>
<dbReference type="GO" id="GO:0016787">
    <property type="term" value="F:hydrolase activity"/>
    <property type="evidence" value="ECO:0007669"/>
    <property type="project" value="UniProtKB-KW"/>
</dbReference>
<evidence type="ECO:0000313" key="3">
    <source>
        <dbReference type="Proteomes" id="UP000093281"/>
    </source>
</evidence>
<dbReference type="InterPro" id="IPR027417">
    <property type="entry name" value="P-loop_NTPase"/>
</dbReference>
<protein>
    <submittedName>
        <fullName evidence="2">Sporulation initiation inhibitor protein Soj</fullName>
        <ecNumber evidence="2">3.6.-.-</ecNumber>
    </submittedName>
</protein>
<evidence type="ECO:0000259" key="1">
    <source>
        <dbReference type="Pfam" id="PF01656"/>
    </source>
</evidence>
<feature type="domain" description="CobQ/CobB/MinD/ParA nucleotide binding" evidence="1">
    <location>
        <begin position="3"/>
        <end position="187"/>
    </location>
</feature>
<dbReference type="EC" id="3.6.-.-" evidence="2"/>
<dbReference type="PANTHER" id="PTHR13696:SF96">
    <property type="entry name" value="COBQ_COBB_MIND_PARA NUCLEOTIDE BINDING DOMAIN-CONTAINING PROTEIN"/>
    <property type="match status" value="1"/>
</dbReference>
<sequence length="220" mass="24548">MIISVCNEKGGSGKTTIALNIAVKLGLLKEDTLLIDADPQRSIEVFTNIRANENIDLIFNTVSKFGSSLGKEVKSLQNKYSSIVIDTGGRDSEEMRQALAISDLVIIPTLPSDLDIAVLNKMINLFNQAKAFNPNAKALITISKASPNPFLTKKIEDLKQYIKDKNLEDIKLCESVIYEREAYKNSFSNGLGILEFLDEKSKAYHDFNNFFDELVEYVNS</sequence>
<gene>
    <name evidence="2" type="primary">soj_2</name>
    <name evidence="2" type="ORF">AAX29_01831</name>
</gene>
<reference evidence="3" key="1">
    <citation type="submission" date="2015-05" db="EMBL/GenBank/DDBJ databases">
        <authorList>
            <person name="Rovetto F."/>
            <person name="Cocolin L."/>
            <person name="Illeghems K."/>
            <person name="Van Nieuwerburgh F."/>
            <person name="Houf K."/>
        </authorList>
    </citation>
    <scope>NUCLEOTIDE SEQUENCE [LARGE SCALE GENOMIC DNA]</scope>
    <source>
        <strain evidence="3">DU22</strain>
    </source>
</reference>
<keyword evidence="2" id="KW-0378">Hydrolase</keyword>
<evidence type="ECO:0000313" key="2">
    <source>
        <dbReference type="EMBL" id="OCL97678.1"/>
    </source>
</evidence>
<dbReference type="InterPro" id="IPR050678">
    <property type="entry name" value="DNA_Partitioning_ATPase"/>
</dbReference>
<dbReference type="SUPFAM" id="SSF52540">
    <property type="entry name" value="P-loop containing nucleoside triphosphate hydrolases"/>
    <property type="match status" value="1"/>
</dbReference>
<dbReference type="Pfam" id="PF01656">
    <property type="entry name" value="CbiA"/>
    <property type="match status" value="1"/>
</dbReference>
<dbReference type="InterPro" id="IPR002586">
    <property type="entry name" value="CobQ/CobB/MinD/ParA_Nub-bd_dom"/>
</dbReference>
<comment type="caution">
    <text evidence="2">The sequence shown here is derived from an EMBL/GenBank/DDBJ whole genome shotgun (WGS) entry which is preliminary data.</text>
</comment>